<evidence type="ECO:0000256" key="2">
    <source>
        <dbReference type="ARBA" id="ARBA00022801"/>
    </source>
</evidence>
<dbReference type="RefSeq" id="WP_246514729.1">
    <property type="nucleotide sequence ID" value="NZ_CP061799.1"/>
</dbReference>
<dbReference type="CDD" id="cd00586">
    <property type="entry name" value="4HBT"/>
    <property type="match status" value="1"/>
</dbReference>
<reference evidence="3" key="1">
    <citation type="journal article" date="2021" name="Microb. Physiol.">
        <title>Proteogenomic Insights into the Physiology of Marine, Sulfate-Reducing, Filamentous Desulfonema limicola and Desulfonema magnum.</title>
        <authorList>
            <person name="Schnaars V."/>
            <person name="Wohlbrand L."/>
            <person name="Scheve S."/>
            <person name="Hinrichs C."/>
            <person name="Reinhardt R."/>
            <person name="Rabus R."/>
        </authorList>
    </citation>
    <scope>NUCLEOTIDE SEQUENCE</scope>
    <source>
        <strain evidence="3">5ac10</strain>
    </source>
</reference>
<evidence type="ECO:0000313" key="4">
    <source>
        <dbReference type="Proteomes" id="UP000663720"/>
    </source>
</evidence>
<evidence type="ECO:0000313" key="3">
    <source>
        <dbReference type="EMBL" id="QTA81363.1"/>
    </source>
</evidence>
<dbReference type="Pfam" id="PF13279">
    <property type="entry name" value="4HBT_2"/>
    <property type="match status" value="1"/>
</dbReference>
<dbReference type="InterPro" id="IPR029069">
    <property type="entry name" value="HotDog_dom_sf"/>
</dbReference>
<evidence type="ECO:0000256" key="1">
    <source>
        <dbReference type="ARBA" id="ARBA00005953"/>
    </source>
</evidence>
<gene>
    <name evidence="3" type="ORF">dnl_36960</name>
</gene>
<dbReference type="Gene3D" id="3.10.129.10">
    <property type="entry name" value="Hotdog Thioesterase"/>
    <property type="match status" value="1"/>
</dbReference>
<organism evidence="3 4">
    <name type="scientific">Desulfonema limicola</name>
    <dbReference type="NCBI Taxonomy" id="45656"/>
    <lineage>
        <taxon>Bacteria</taxon>
        <taxon>Pseudomonadati</taxon>
        <taxon>Thermodesulfobacteriota</taxon>
        <taxon>Desulfobacteria</taxon>
        <taxon>Desulfobacterales</taxon>
        <taxon>Desulfococcaceae</taxon>
        <taxon>Desulfonema</taxon>
    </lineage>
</organism>
<dbReference type="GO" id="GO:0047617">
    <property type="term" value="F:fatty acyl-CoA hydrolase activity"/>
    <property type="evidence" value="ECO:0007669"/>
    <property type="project" value="TreeGrafter"/>
</dbReference>
<dbReference type="EMBL" id="CP061799">
    <property type="protein sequence ID" value="QTA81363.1"/>
    <property type="molecule type" value="Genomic_DNA"/>
</dbReference>
<dbReference type="PANTHER" id="PTHR31793">
    <property type="entry name" value="4-HYDROXYBENZOYL-COA THIOESTERASE FAMILY MEMBER"/>
    <property type="match status" value="1"/>
</dbReference>
<sequence length="136" mass="16074">MQSNIYEVQLKVPFHDLDPVQIVWHGNYFKYFDIARFGLFNQAGIDLYKFYEQTKYLFPISKTSTKHIASLRYGEEFISRATIVEARVKIVMDFQIIRLHDKVICAKGRGEQVAVKMPEMELMFEIPQEIREPFGF</sequence>
<dbReference type="SUPFAM" id="SSF54637">
    <property type="entry name" value="Thioesterase/thiol ester dehydrase-isomerase"/>
    <property type="match status" value="1"/>
</dbReference>
<accession>A0A975B9J1</accession>
<dbReference type="KEGG" id="dli:dnl_36960"/>
<dbReference type="AlphaFoldDB" id="A0A975B9J1"/>
<dbReference type="InterPro" id="IPR050563">
    <property type="entry name" value="4-hydroxybenzoyl-CoA_TE"/>
</dbReference>
<keyword evidence="2" id="KW-0378">Hydrolase</keyword>
<dbReference type="Proteomes" id="UP000663720">
    <property type="component" value="Chromosome"/>
</dbReference>
<dbReference type="PANTHER" id="PTHR31793:SF27">
    <property type="entry name" value="NOVEL THIOESTERASE SUPERFAMILY DOMAIN AND SAPOSIN A-TYPE DOMAIN CONTAINING PROTEIN (0610012H03RIK)"/>
    <property type="match status" value="1"/>
</dbReference>
<proteinExistence type="inferred from homology"/>
<name>A0A975B9J1_9BACT</name>
<comment type="similarity">
    <text evidence="1">Belongs to the 4-hydroxybenzoyl-CoA thioesterase family.</text>
</comment>
<protein>
    <submittedName>
        <fullName evidence="3">Thioesterase family protein</fullName>
    </submittedName>
</protein>
<keyword evidence="4" id="KW-1185">Reference proteome</keyword>